<sequence length="415" mass="42282">MRKSSSAEPNAGPTSRSSIVTGHTFSTARASEEDTAGLPADFQPNADTVRVVVAPDAFKGTTNAHQAAEWIAEGIQSIIIDCDIEHIPMADGGEGTAELFSGEIITLPTTDAAGRLIEASYTFNTAEATAYIDISAATGLPAVKDTPVPLTGDTYGTGVLIADAQSRGASTIVLGLGGSATIDGGTGILVALGATPIDAQGRPLKPGGGNLGDLADFDTAHLNIPAGSVDWVLLSDTEFPATGPQGAARVFGPQKGASDEDVEKVDAALEHLCEVTGVDSQQPGYGAAGAVPVGITWLSQMLHGNTDHVHVLSGARTVAAAHNLREKTGNAHFVVTGEGSYDEQSVNGKVVSVVTELAAEAGATLAVCAGRFDIEVPEGVIAVDIGQDFEDVRAQLVRAGAQAAVDYLNTSTTQG</sequence>
<feature type="region of interest" description="Disordered" evidence="4">
    <location>
        <begin position="1"/>
        <end position="42"/>
    </location>
</feature>
<dbReference type="InterPro" id="IPR018197">
    <property type="entry name" value="Glycerate_kinase_RE-like"/>
</dbReference>
<keyword evidence="2" id="KW-0808">Transferase</keyword>
<dbReference type="EMBL" id="PNHG01000006">
    <property type="protein sequence ID" value="PMC64437.1"/>
    <property type="molecule type" value="Genomic_DNA"/>
</dbReference>
<dbReference type="GO" id="GO:0008887">
    <property type="term" value="F:glycerate kinase activity"/>
    <property type="evidence" value="ECO:0007669"/>
    <property type="project" value="InterPro"/>
</dbReference>
<accession>A0A2N6T554</accession>
<protein>
    <submittedName>
        <fullName evidence="5">Glycerate kinase</fullName>
    </submittedName>
</protein>
<dbReference type="InterPro" id="IPR004381">
    <property type="entry name" value="Glycerate_kinase"/>
</dbReference>
<evidence type="ECO:0000256" key="4">
    <source>
        <dbReference type="SAM" id="MobiDB-lite"/>
    </source>
</evidence>
<comment type="caution">
    <text evidence="5">The sequence shown here is derived from an EMBL/GenBank/DDBJ whole genome shotgun (WGS) entry which is preliminary data.</text>
</comment>
<evidence type="ECO:0000256" key="2">
    <source>
        <dbReference type="ARBA" id="ARBA00022679"/>
    </source>
</evidence>
<feature type="compositionally biased region" description="Polar residues" evidence="4">
    <location>
        <begin position="1"/>
        <end position="29"/>
    </location>
</feature>
<keyword evidence="3 5" id="KW-0418">Kinase</keyword>
<dbReference type="PANTHER" id="PTHR21599">
    <property type="entry name" value="GLYCERATE KINASE"/>
    <property type="match status" value="1"/>
</dbReference>
<dbReference type="PANTHER" id="PTHR21599:SF0">
    <property type="entry name" value="GLYCERATE KINASE"/>
    <property type="match status" value="1"/>
</dbReference>
<dbReference type="SUPFAM" id="SSF110738">
    <property type="entry name" value="Glycerate kinase I"/>
    <property type="match status" value="1"/>
</dbReference>
<organism evidence="5 6">
    <name type="scientific">Corynebacterium tuscaniense</name>
    <dbReference type="NCBI Taxonomy" id="302449"/>
    <lineage>
        <taxon>Bacteria</taxon>
        <taxon>Bacillati</taxon>
        <taxon>Actinomycetota</taxon>
        <taxon>Actinomycetes</taxon>
        <taxon>Mycobacteriales</taxon>
        <taxon>Corynebacteriaceae</taxon>
        <taxon>Corynebacterium</taxon>
    </lineage>
</organism>
<dbReference type="Pfam" id="PF02595">
    <property type="entry name" value="Gly_kinase"/>
    <property type="match status" value="1"/>
</dbReference>
<proteinExistence type="inferred from homology"/>
<evidence type="ECO:0000256" key="3">
    <source>
        <dbReference type="ARBA" id="ARBA00022777"/>
    </source>
</evidence>
<dbReference type="Gene3D" id="3.90.1510.10">
    <property type="entry name" value="Glycerate kinase, domain 2"/>
    <property type="match status" value="1"/>
</dbReference>
<evidence type="ECO:0000313" key="6">
    <source>
        <dbReference type="Proteomes" id="UP000235836"/>
    </source>
</evidence>
<dbReference type="Proteomes" id="UP000235836">
    <property type="component" value="Unassembled WGS sequence"/>
</dbReference>
<dbReference type="GO" id="GO:0031388">
    <property type="term" value="P:organic acid phosphorylation"/>
    <property type="evidence" value="ECO:0007669"/>
    <property type="project" value="InterPro"/>
</dbReference>
<reference evidence="5 6" key="1">
    <citation type="submission" date="2017-09" db="EMBL/GenBank/DDBJ databases">
        <title>Bacterial strain isolated from the female urinary microbiota.</title>
        <authorList>
            <person name="Thomas-White K."/>
            <person name="Kumar N."/>
            <person name="Forster S."/>
            <person name="Putonti C."/>
            <person name="Lawley T."/>
            <person name="Wolfe A.J."/>
        </authorList>
    </citation>
    <scope>NUCLEOTIDE SEQUENCE [LARGE SCALE GENOMIC DNA]</scope>
    <source>
        <strain evidence="5 6">UMB0792</strain>
    </source>
</reference>
<dbReference type="NCBIfam" id="TIGR00045">
    <property type="entry name" value="glycerate kinase"/>
    <property type="match status" value="1"/>
</dbReference>
<dbReference type="InterPro" id="IPR018193">
    <property type="entry name" value="Glyc_kinase_flavodox-like_fold"/>
</dbReference>
<evidence type="ECO:0000313" key="5">
    <source>
        <dbReference type="EMBL" id="PMC64437.1"/>
    </source>
</evidence>
<dbReference type="AlphaFoldDB" id="A0A2N6T554"/>
<dbReference type="Gene3D" id="3.40.50.10350">
    <property type="entry name" value="Glycerate kinase, domain 1"/>
    <property type="match status" value="1"/>
</dbReference>
<dbReference type="InterPro" id="IPR036129">
    <property type="entry name" value="Glycerate_kinase_sf"/>
</dbReference>
<name>A0A2N6T554_9CORY</name>
<comment type="similarity">
    <text evidence="1">Belongs to the glycerate kinase type-1 family.</text>
</comment>
<gene>
    <name evidence="5" type="ORF">CJ203_05355</name>
</gene>
<keyword evidence="6" id="KW-1185">Reference proteome</keyword>
<evidence type="ECO:0000256" key="1">
    <source>
        <dbReference type="ARBA" id="ARBA00006284"/>
    </source>
</evidence>